<dbReference type="Gene3D" id="1.20.140.10">
    <property type="entry name" value="Butyryl-CoA Dehydrogenase, subunit A, domain 3"/>
    <property type="match status" value="1"/>
</dbReference>
<dbReference type="SUPFAM" id="SSF56645">
    <property type="entry name" value="Acyl-CoA dehydrogenase NM domain-like"/>
    <property type="match status" value="1"/>
</dbReference>
<dbReference type="Proteomes" id="UP000502433">
    <property type="component" value="Chromosome"/>
</dbReference>
<keyword evidence="4 6" id="KW-0274">FAD</keyword>
<evidence type="ECO:0000313" key="11">
    <source>
        <dbReference type="Proteomes" id="UP000502433"/>
    </source>
</evidence>
<evidence type="ECO:0000313" key="10">
    <source>
        <dbReference type="EMBL" id="QJB45247.1"/>
    </source>
</evidence>
<dbReference type="Pfam" id="PF00441">
    <property type="entry name" value="Acyl-CoA_dh_1"/>
    <property type="match status" value="1"/>
</dbReference>
<gene>
    <name evidence="10" type="ORF">HGD76_14755</name>
</gene>
<dbReference type="EMBL" id="CP051206">
    <property type="protein sequence ID" value="QJB45247.1"/>
    <property type="molecule type" value="Genomic_DNA"/>
</dbReference>
<dbReference type="InterPro" id="IPR006091">
    <property type="entry name" value="Acyl-CoA_Oxase/DH_mid-dom"/>
</dbReference>
<dbReference type="SUPFAM" id="SSF47203">
    <property type="entry name" value="Acyl-CoA dehydrogenase C-terminal domain-like"/>
    <property type="match status" value="1"/>
</dbReference>
<evidence type="ECO:0000256" key="2">
    <source>
        <dbReference type="ARBA" id="ARBA00009347"/>
    </source>
</evidence>
<evidence type="ECO:0000256" key="1">
    <source>
        <dbReference type="ARBA" id="ARBA00001974"/>
    </source>
</evidence>
<dbReference type="PIRSF" id="PIRSF016578">
    <property type="entry name" value="HsaA"/>
    <property type="match status" value="1"/>
</dbReference>
<accession>A0A6H2C162</accession>
<comment type="similarity">
    <text evidence="2 6">Belongs to the acyl-CoA dehydrogenase family.</text>
</comment>
<protein>
    <submittedName>
        <fullName evidence="10">Acyl-CoA/acyl-ACP dehydrogenase</fullName>
    </submittedName>
</protein>
<evidence type="ECO:0000256" key="4">
    <source>
        <dbReference type="ARBA" id="ARBA00022827"/>
    </source>
</evidence>
<dbReference type="InterPro" id="IPR009100">
    <property type="entry name" value="AcylCoA_DH/oxidase_NM_dom_sf"/>
</dbReference>
<sequence length="404" mass="45684">MDFNLNNQQKTLIELVQELGKNKFAARASVYDEEASFPWENYEDLRNHGLLALCVPKKYGGMGVDFPSYCLISAEIARYCGATALTYNMHISSTLWLNVLNDLPLTESQIAECEIYKKLHFQRIVEKQALYSQPISEEGAGVSLGKAYQTTAKKVEEGWLINGKKTFASLSEAADYYGIVCTEETENISVENCLYIAIPAKTQGVQVVGEWNSLGMRATISRTLIFDNVFVPNNAQLLPSNIYLKLTELYPHMFFTLAPTYMGIAQAAYDFTIKYLRGEVVGMPPIKQRQNKIKQFNVAQMFIILEQTKAIFYRVINEAKINPSKAERLRAYAANYTVMENSNQLCSLAIRVCGGHSLLKSFPLERLYRDSRCGGLMRPWGSDRCLEKLGMETLYESQETDEQG</sequence>
<feature type="domain" description="Acyl-CoA dehydrogenase/oxidase N-terminal" evidence="9">
    <location>
        <begin position="7"/>
        <end position="93"/>
    </location>
</feature>
<evidence type="ECO:0000259" key="8">
    <source>
        <dbReference type="Pfam" id="PF02770"/>
    </source>
</evidence>
<dbReference type="RefSeq" id="WP_168696240.1">
    <property type="nucleotide sequence ID" value="NZ_CP051206.1"/>
</dbReference>
<dbReference type="InterPro" id="IPR013786">
    <property type="entry name" value="AcylCoA_DH/ox_N"/>
</dbReference>
<dbReference type="CDD" id="cd00567">
    <property type="entry name" value="ACAD"/>
    <property type="match status" value="1"/>
</dbReference>
<dbReference type="InterPro" id="IPR036250">
    <property type="entry name" value="AcylCo_DH-like_C"/>
</dbReference>
<dbReference type="InterPro" id="IPR009075">
    <property type="entry name" value="AcylCo_DH/oxidase_C"/>
</dbReference>
<dbReference type="Pfam" id="PF02771">
    <property type="entry name" value="Acyl-CoA_dh_N"/>
    <property type="match status" value="1"/>
</dbReference>
<organism evidence="10 11">
    <name type="scientific">Dolichospermum flos-aquae CCAP 1403/13F</name>
    <dbReference type="NCBI Taxonomy" id="315271"/>
    <lineage>
        <taxon>Bacteria</taxon>
        <taxon>Bacillati</taxon>
        <taxon>Cyanobacteriota</taxon>
        <taxon>Cyanophyceae</taxon>
        <taxon>Nostocales</taxon>
        <taxon>Aphanizomenonaceae</taxon>
        <taxon>Dolichospermum</taxon>
    </lineage>
</organism>
<keyword evidence="3 6" id="KW-0285">Flavoprotein</keyword>
<reference evidence="10 11" key="1">
    <citation type="submission" date="2020-04" db="EMBL/GenBank/DDBJ databases">
        <title>Genome-Wide Identification of 5-Methylcytosine Sites in Bacterial Genomes By High-Throughput Sequencing of MspJI Restriction Fragments.</title>
        <authorList>
            <person name="Wu V."/>
        </authorList>
    </citation>
    <scope>NUCLEOTIDE SEQUENCE [LARGE SCALE GENOMIC DNA]</scope>
    <source>
        <strain evidence="10 11">CCAP 1403/13f</strain>
    </source>
</reference>
<dbReference type="InterPro" id="IPR037069">
    <property type="entry name" value="AcylCoA_DH/ox_N_sf"/>
</dbReference>
<dbReference type="GO" id="GO:0003995">
    <property type="term" value="F:acyl-CoA dehydrogenase activity"/>
    <property type="evidence" value="ECO:0007669"/>
    <property type="project" value="TreeGrafter"/>
</dbReference>
<dbReference type="GO" id="GO:0050660">
    <property type="term" value="F:flavin adenine dinucleotide binding"/>
    <property type="evidence" value="ECO:0007669"/>
    <property type="project" value="InterPro"/>
</dbReference>
<keyword evidence="5 6" id="KW-0560">Oxidoreductase</keyword>
<evidence type="ECO:0000256" key="6">
    <source>
        <dbReference type="RuleBase" id="RU362125"/>
    </source>
</evidence>
<reference evidence="10 11" key="2">
    <citation type="submission" date="2020-04" db="EMBL/GenBank/DDBJ databases">
        <authorList>
            <person name="Fomenkov A."/>
            <person name="Anton B.P."/>
            <person name="Roberts R.J."/>
        </authorList>
    </citation>
    <scope>NUCLEOTIDE SEQUENCE [LARGE SCALE GENOMIC DNA]</scope>
    <source>
        <strain evidence="10 11">CCAP 1403/13f</strain>
    </source>
</reference>
<dbReference type="PANTHER" id="PTHR43884">
    <property type="entry name" value="ACYL-COA DEHYDROGENASE"/>
    <property type="match status" value="1"/>
</dbReference>
<dbReference type="Gene3D" id="1.10.540.10">
    <property type="entry name" value="Acyl-CoA dehydrogenase/oxidase, N-terminal domain"/>
    <property type="match status" value="1"/>
</dbReference>
<evidence type="ECO:0000259" key="7">
    <source>
        <dbReference type="Pfam" id="PF00441"/>
    </source>
</evidence>
<proteinExistence type="inferred from homology"/>
<dbReference type="KEGG" id="dfs:HGD76_14755"/>
<name>A0A6H2C162_DOLFA</name>
<feature type="domain" description="Acyl-CoA dehydrogenase/oxidase C-terminal" evidence="7">
    <location>
        <begin position="256"/>
        <end position="374"/>
    </location>
</feature>
<evidence type="ECO:0000259" key="9">
    <source>
        <dbReference type="Pfam" id="PF02771"/>
    </source>
</evidence>
<evidence type="ECO:0000256" key="5">
    <source>
        <dbReference type="ARBA" id="ARBA00023002"/>
    </source>
</evidence>
<dbReference type="InterPro" id="IPR046373">
    <property type="entry name" value="Acyl-CoA_Oxase/DH_mid-dom_sf"/>
</dbReference>
<dbReference type="PANTHER" id="PTHR43884:SF25">
    <property type="entry name" value="ACYL-COA DEHYDROGENASE YDBM-RELATED"/>
    <property type="match status" value="1"/>
</dbReference>
<dbReference type="AlphaFoldDB" id="A0A6H2C162"/>
<dbReference type="Pfam" id="PF02770">
    <property type="entry name" value="Acyl-CoA_dh_M"/>
    <property type="match status" value="1"/>
</dbReference>
<evidence type="ECO:0000256" key="3">
    <source>
        <dbReference type="ARBA" id="ARBA00022630"/>
    </source>
</evidence>
<dbReference type="Gene3D" id="2.40.110.10">
    <property type="entry name" value="Butyryl-CoA Dehydrogenase, subunit A, domain 2"/>
    <property type="match status" value="1"/>
</dbReference>
<feature type="domain" description="Acyl-CoA oxidase/dehydrogenase middle" evidence="8">
    <location>
        <begin position="135"/>
        <end position="229"/>
    </location>
</feature>
<comment type="cofactor">
    <cofactor evidence="1 6">
        <name>FAD</name>
        <dbReference type="ChEBI" id="CHEBI:57692"/>
    </cofactor>
</comment>